<keyword evidence="3" id="KW-1185">Reference proteome</keyword>
<dbReference type="Proteomes" id="UP000322873">
    <property type="component" value="Unassembled WGS sequence"/>
</dbReference>
<comment type="caution">
    <text evidence="2">The sequence shown here is derived from an EMBL/GenBank/DDBJ whole genome shotgun (WGS) entry which is preliminary data.</text>
</comment>
<name>A0A5M9K6L3_MONFR</name>
<proteinExistence type="predicted"/>
<evidence type="ECO:0000313" key="2">
    <source>
        <dbReference type="EMBL" id="KAA8576109.1"/>
    </source>
</evidence>
<dbReference type="EMBL" id="VICG01000001">
    <property type="protein sequence ID" value="KAA8576109.1"/>
    <property type="molecule type" value="Genomic_DNA"/>
</dbReference>
<reference evidence="2 3" key="1">
    <citation type="submission" date="2019-06" db="EMBL/GenBank/DDBJ databases">
        <title>Genome Sequence of the Brown Rot Fungal Pathogen Monilinia fructicola.</title>
        <authorList>
            <person name="De Miccolis Angelini R.M."/>
            <person name="Landi L."/>
            <person name="Abate D."/>
            <person name="Pollastro S."/>
            <person name="Romanazzi G."/>
            <person name="Faretra F."/>
        </authorList>
    </citation>
    <scope>NUCLEOTIDE SEQUENCE [LARGE SCALE GENOMIC DNA]</scope>
    <source>
        <strain evidence="2 3">Mfrc123</strain>
    </source>
</reference>
<sequence length="256" mass="28581">MSTLGMRPPRALEEEDPLVPERAPKAQDSKQQTNLLRDVKDNDMPRASTVDSDDEQSDGEKKETKPTRVPSSGLRKTTRPLPHGTLVDPLGEGSAARTASQRAKMQEKPELDSPKPPQKETNEKEPSSPDYLRFWTWKWSGPHPISFIPIPPPMDDTQRDPRIEIRYPCSHQLPTRVIPENVTRPRSSMPLMPSMVIETIRAAARNDKTGAFGCEAGYFVSELLYMVTMGGWIGNNIFVVGGGDLLFVCVEEDGEE</sequence>
<feature type="compositionally biased region" description="Basic and acidic residues" evidence="1">
    <location>
        <begin position="104"/>
        <end position="127"/>
    </location>
</feature>
<dbReference type="AlphaFoldDB" id="A0A5M9K6L3"/>
<feature type="region of interest" description="Disordered" evidence="1">
    <location>
        <begin position="1"/>
        <end position="128"/>
    </location>
</feature>
<gene>
    <name evidence="2" type="ORF">EYC84_006271</name>
</gene>
<protein>
    <submittedName>
        <fullName evidence="2">Uncharacterized protein</fullName>
    </submittedName>
</protein>
<organism evidence="2 3">
    <name type="scientific">Monilinia fructicola</name>
    <name type="common">Brown rot fungus</name>
    <name type="synonym">Ciboria fructicola</name>
    <dbReference type="NCBI Taxonomy" id="38448"/>
    <lineage>
        <taxon>Eukaryota</taxon>
        <taxon>Fungi</taxon>
        <taxon>Dikarya</taxon>
        <taxon>Ascomycota</taxon>
        <taxon>Pezizomycotina</taxon>
        <taxon>Leotiomycetes</taxon>
        <taxon>Helotiales</taxon>
        <taxon>Sclerotiniaceae</taxon>
        <taxon>Monilinia</taxon>
    </lineage>
</organism>
<accession>A0A5M9K6L3</accession>
<evidence type="ECO:0000256" key="1">
    <source>
        <dbReference type="SAM" id="MobiDB-lite"/>
    </source>
</evidence>
<dbReference type="VEuPathDB" id="FungiDB:MFRU_009g00630"/>
<evidence type="ECO:0000313" key="3">
    <source>
        <dbReference type="Proteomes" id="UP000322873"/>
    </source>
</evidence>